<dbReference type="GO" id="GO:0006508">
    <property type="term" value="P:proteolysis"/>
    <property type="evidence" value="ECO:0007669"/>
    <property type="project" value="UniProtKB-KW"/>
</dbReference>
<dbReference type="Gene3D" id="3.40.630.10">
    <property type="entry name" value="Zn peptidases"/>
    <property type="match status" value="1"/>
</dbReference>
<evidence type="ECO:0000256" key="11">
    <source>
        <dbReference type="SAM" id="SignalP"/>
    </source>
</evidence>
<evidence type="ECO:0000256" key="1">
    <source>
        <dbReference type="ARBA" id="ARBA00001947"/>
    </source>
</evidence>
<dbReference type="AlphaFoldDB" id="A0A9W8K742"/>
<evidence type="ECO:0000256" key="10">
    <source>
        <dbReference type="PROSITE-ProRule" id="PRU01379"/>
    </source>
</evidence>
<evidence type="ECO:0000256" key="2">
    <source>
        <dbReference type="ARBA" id="ARBA00005988"/>
    </source>
</evidence>
<sequence length="466" mass="50857">MKLTRAFALALAVLPALALPVHDNSFPYIGVKVLRIPTGNSTTALDDIVAQFDLSSWTAVSRPNSHIDVEVPKYKFAAFTKAAQTILSEEGITFPIETMHEDLAASIRKESEYLLASSKKVVNLDVEGEAALVGLANQAWFNSYHSYVDHLTFLDDLVATFPNNARIVSSGTSVGGRDIKGINIFGSSGSGAKPAVIWHGTVHAREWISSMTNEYLAYSLLNNYANSTEVKSYVDNYDFYIFPVVNPDGFVYSQTTTRLWRKNRQSPPSGSTCFGRDINRNWNIGWAQTNGASTNPCSETFKVLSFALLTLHLHLLTIVIQGLAAHDARETQGLSAFLNARASSPAGAKLYIDWHSYSQLFMHPYGYSCTKVAADNTELGQLGAGFSNALRAVYGTRFTTGPSCTTIYPATGVSVDYAYDVSGIKYAYTAELRDTGANGFVLPASQIRPSGEEVWAGVKYLLANLR</sequence>
<dbReference type="SUPFAM" id="SSF53187">
    <property type="entry name" value="Zn-dependent exopeptidases"/>
    <property type="match status" value="1"/>
</dbReference>
<accession>A0A9W8K742</accession>
<dbReference type="GO" id="GO:0005615">
    <property type="term" value="C:extracellular space"/>
    <property type="evidence" value="ECO:0007669"/>
    <property type="project" value="TreeGrafter"/>
</dbReference>
<evidence type="ECO:0000313" key="14">
    <source>
        <dbReference type="Proteomes" id="UP001148786"/>
    </source>
</evidence>
<comment type="caution">
    <text evidence="13">The sequence shown here is derived from an EMBL/GenBank/DDBJ whole genome shotgun (WGS) entry which is preliminary data.</text>
</comment>
<dbReference type="PROSITE" id="PS52035">
    <property type="entry name" value="PEPTIDASE_M14"/>
    <property type="match status" value="1"/>
</dbReference>
<dbReference type="CDD" id="cd03860">
    <property type="entry name" value="M14_CP_A-B_like"/>
    <property type="match status" value="1"/>
</dbReference>
<organism evidence="13 14">
    <name type="scientific">Agrocybe chaxingu</name>
    <dbReference type="NCBI Taxonomy" id="84603"/>
    <lineage>
        <taxon>Eukaryota</taxon>
        <taxon>Fungi</taxon>
        <taxon>Dikarya</taxon>
        <taxon>Basidiomycota</taxon>
        <taxon>Agaricomycotina</taxon>
        <taxon>Agaricomycetes</taxon>
        <taxon>Agaricomycetidae</taxon>
        <taxon>Agaricales</taxon>
        <taxon>Agaricineae</taxon>
        <taxon>Strophariaceae</taxon>
        <taxon>Agrocybe</taxon>
    </lineage>
</organism>
<dbReference type="EMBL" id="JANKHO010000128">
    <property type="protein sequence ID" value="KAJ3514777.1"/>
    <property type="molecule type" value="Genomic_DNA"/>
</dbReference>
<evidence type="ECO:0000256" key="3">
    <source>
        <dbReference type="ARBA" id="ARBA00022645"/>
    </source>
</evidence>
<evidence type="ECO:0000256" key="9">
    <source>
        <dbReference type="ARBA" id="ARBA00023049"/>
    </source>
</evidence>
<keyword evidence="3" id="KW-0121">Carboxypeptidase</keyword>
<evidence type="ECO:0000256" key="6">
    <source>
        <dbReference type="ARBA" id="ARBA00022729"/>
    </source>
</evidence>
<comment type="similarity">
    <text evidence="2 10">Belongs to the peptidase M14 family.</text>
</comment>
<keyword evidence="8" id="KW-0862">Zinc</keyword>
<feature type="signal peptide" evidence="11">
    <location>
        <begin position="1"/>
        <end position="18"/>
    </location>
</feature>
<keyword evidence="9" id="KW-0482">Metalloprotease</keyword>
<dbReference type="SUPFAM" id="SSF54897">
    <property type="entry name" value="Protease propeptides/inhibitors"/>
    <property type="match status" value="1"/>
</dbReference>
<keyword evidence="6 11" id="KW-0732">Signal</keyword>
<protein>
    <recommendedName>
        <fullName evidence="12">Peptidase M14 domain-containing protein</fullName>
    </recommendedName>
</protein>
<keyword evidence="4" id="KW-0645">Protease</keyword>
<dbReference type="GO" id="GO:0008270">
    <property type="term" value="F:zinc ion binding"/>
    <property type="evidence" value="ECO:0007669"/>
    <property type="project" value="InterPro"/>
</dbReference>
<gene>
    <name evidence="13" type="ORF">NLJ89_g2181</name>
</gene>
<dbReference type="PRINTS" id="PR00765">
    <property type="entry name" value="CRBOXYPTASEA"/>
</dbReference>
<proteinExistence type="inferred from homology"/>
<feature type="chain" id="PRO_5040839353" description="Peptidase M14 domain-containing protein" evidence="11">
    <location>
        <begin position="19"/>
        <end position="466"/>
    </location>
</feature>
<evidence type="ECO:0000256" key="4">
    <source>
        <dbReference type="ARBA" id="ARBA00022670"/>
    </source>
</evidence>
<keyword evidence="14" id="KW-1185">Reference proteome</keyword>
<dbReference type="PANTHER" id="PTHR11705">
    <property type="entry name" value="PROTEASE FAMILY M14 CARBOXYPEPTIDASE A,B"/>
    <property type="match status" value="1"/>
</dbReference>
<dbReference type="SMART" id="SM00631">
    <property type="entry name" value="Zn_pept"/>
    <property type="match status" value="1"/>
</dbReference>
<feature type="active site" description="Proton donor/acceptor" evidence="10">
    <location>
        <position position="431"/>
    </location>
</feature>
<feature type="domain" description="Peptidase M14" evidence="12">
    <location>
        <begin position="143"/>
        <end position="465"/>
    </location>
</feature>
<evidence type="ECO:0000256" key="5">
    <source>
        <dbReference type="ARBA" id="ARBA00022723"/>
    </source>
</evidence>
<keyword evidence="5" id="KW-0479">Metal-binding</keyword>
<dbReference type="OrthoDB" id="3626597at2759"/>
<keyword evidence="7" id="KW-0378">Hydrolase</keyword>
<evidence type="ECO:0000313" key="13">
    <source>
        <dbReference type="EMBL" id="KAJ3514777.1"/>
    </source>
</evidence>
<dbReference type="Pfam" id="PF00246">
    <property type="entry name" value="Peptidase_M14"/>
    <property type="match status" value="1"/>
</dbReference>
<dbReference type="Proteomes" id="UP001148786">
    <property type="component" value="Unassembled WGS sequence"/>
</dbReference>
<evidence type="ECO:0000259" key="12">
    <source>
        <dbReference type="PROSITE" id="PS52035"/>
    </source>
</evidence>
<dbReference type="FunFam" id="3.40.630.10:FF:000084">
    <property type="entry name" value="Carboxypeptidase B2"/>
    <property type="match status" value="1"/>
</dbReference>
<dbReference type="InterPro" id="IPR000834">
    <property type="entry name" value="Peptidase_M14"/>
</dbReference>
<comment type="cofactor">
    <cofactor evidence="1">
        <name>Zn(2+)</name>
        <dbReference type="ChEBI" id="CHEBI:29105"/>
    </cofactor>
</comment>
<reference evidence="13" key="1">
    <citation type="submission" date="2022-07" db="EMBL/GenBank/DDBJ databases">
        <title>Genome Sequence of Agrocybe chaxingu.</title>
        <authorList>
            <person name="Buettner E."/>
        </authorList>
    </citation>
    <scope>NUCLEOTIDE SEQUENCE</scope>
    <source>
        <strain evidence="13">MP-N11</strain>
    </source>
</reference>
<dbReference type="GO" id="GO:0004181">
    <property type="term" value="F:metallocarboxypeptidase activity"/>
    <property type="evidence" value="ECO:0007669"/>
    <property type="project" value="InterPro"/>
</dbReference>
<name>A0A9W8K742_9AGAR</name>
<evidence type="ECO:0000256" key="7">
    <source>
        <dbReference type="ARBA" id="ARBA00022801"/>
    </source>
</evidence>
<evidence type="ECO:0000256" key="8">
    <source>
        <dbReference type="ARBA" id="ARBA00022833"/>
    </source>
</evidence>
<dbReference type="PANTHER" id="PTHR11705:SF143">
    <property type="entry name" value="SLL0236 PROTEIN"/>
    <property type="match status" value="1"/>
</dbReference>